<gene>
    <name evidence="2" type="ORF">FSB75_01905</name>
</gene>
<feature type="signal peptide" evidence="1">
    <location>
        <begin position="1"/>
        <end position="19"/>
    </location>
</feature>
<name>A0A5B8UDX9_9BACT</name>
<dbReference type="InterPro" id="IPR025515">
    <property type="entry name" value="DUF4403"/>
</dbReference>
<sequence>MKFFFAPTFCFLFTISLSAQTITNTTDTLPESNIDIPIQINLKPIFAMAERNVDTVFTSPRYPDDWVQSDCGTRYKYRFRRSLLRMTMKGLLMNLGFTGYYQIVGSTRLCSSGGTVLSPWSPACKCGFDEGERRVDVGFISSFALTPDYFLQTRITRTEPVAKGKCEVCFWGQDVTKQVLDGLKTELDASRKAMQDSFGNMALRPYMQQAWNMLNETYTVPGIGYFSLHPKALRMNSINAQNDLLNINIGITASPAITFAKTVEPTSLVPNLSTVSTPGGFSVYLDAALQYDSLSRVVNGYMAGKRFDLSEGMFAKHIVVKEVTVAASPEGRMLIKVDFTGSFNGTAFFTGNPVYNAATKTIEVQDLDYDLQTKNLLLKTAKWLFSGKIESELKKNTKIDLTSYFETAKASLNTYLNKEWTKGIKGIGNVNELKVVSVQPLPQHILIKTACSGKLSVQVSEIDLSFKH</sequence>
<keyword evidence="1" id="KW-0732">Signal</keyword>
<feature type="chain" id="PRO_5022998404" evidence="1">
    <location>
        <begin position="20"/>
        <end position="468"/>
    </location>
</feature>
<keyword evidence="3" id="KW-1185">Reference proteome</keyword>
<dbReference type="Proteomes" id="UP000321204">
    <property type="component" value="Chromosome"/>
</dbReference>
<dbReference type="RefSeq" id="WP_146781913.1">
    <property type="nucleotide sequence ID" value="NZ_BAABIO010000006.1"/>
</dbReference>
<reference evidence="2 3" key="1">
    <citation type="journal article" date="2015" name="Int. J. Syst. Evol. Microbiol.">
        <title>Flavisolibacter ginsenosidimutans sp. nov., with ginsenoside-converting activity isolated from soil used for cultivating ginseng.</title>
        <authorList>
            <person name="Zhao Y."/>
            <person name="Liu Q."/>
            <person name="Kang M.S."/>
            <person name="Jin F."/>
            <person name="Yu H."/>
            <person name="Im W.T."/>
        </authorList>
    </citation>
    <scope>NUCLEOTIDE SEQUENCE [LARGE SCALE GENOMIC DNA]</scope>
    <source>
        <strain evidence="2 3">Gsoil 636</strain>
    </source>
</reference>
<accession>A0A5B8UDX9</accession>
<proteinExistence type="predicted"/>
<organism evidence="2 3">
    <name type="scientific">Flavisolibacter ginsenosidimutans</name>
    <dbReference type="NCBI Taxonomy" id="661481"/>
    <lineage>
        <taxon>Bacteria</taxon>
        <taxon>Pseudomonadati</taxon>
        <taxon>Bacteroidota</taxon>
        <taxon>Chitinophagia</taxon>
        <taxon>Chitinophagales</taxon>
        <taxon>Chitinophagaceae</taxon>
        <taxon>Flavisolibacter</taxon>
    </lineage>
</organism>
<dbReference type="AlphaFoldDB" id="A0A5B8UDX9"/>
<dbReference type="Pfam" id="PF14356">
    <property type="entry name" value="DUF4403"/>
    <property type="match status" value="1"/>
</dbReference>
<evidence type="ECO:0000256" key="1">
    <source>
        <dbReference type="SAM" id="SignalP"/>
    </source>
</evidence>
<dbReference type="OrthoDB" id="617059at2"/>
<evidence type="ECO:0000313" key="2">
    <source>
        <dbReference type="EMBL" id="QEC54703.1"/>
    </source>
</evidence>
<evidence type="ECO:0000313" key="3">
    <source>
        <dbReference type="Proteomes" id="UP000321204"/>
    </source>
</evidence>
<protein>
    <submittedName>
        <fullName evidence="2">DUF4403 family protein</fullName>
    </submittedName>
</protein>
<dbReference type="EMBL" id="CP042433">
    <property type="protein sequence ID" value="QEC54703.1"/>
    <property type="molecule type" value="Genomic_DNA"/>
</dbReference>
<dbReference type="KEGG" id="fgg:FSB75_01905"/>